<dbReference type="GO" id="GO:0003677">
    <property type="term" value="F:DNA binding"/>
    <property type="evidence" value="ECO:0007669"/>
    <property type="project" value="TreeGrafter"/>
</dbReference>
<dbReference type="RefSeq" id="XP_027126766.2">
    <property type="nucleotide sequence ID" value="XM_027270965.2"/>
</dbReference>
<evidence type="ECO:0000313" key="6">
    <source>
        <dbReference type="Proteomes" id="UP001652660"/>
    </source>
</evidence>
<keyword evidence="1" id="KW-0805">Transcription regulation</keyword>
<dbReference type="SUPFAM" id="SSF57959">
    <property type="entry name" value="Leucine zipper domain"/>
    <property type="match status" value="1"/>
</dbReference>
<feature type="region of interest" description="Disordered" evidence="4">
    <location>
        <begin position="64"/>
        <end position="110"/>
    </location>
</feature>
<evidence type="ECO:0000256" key="2">
    <source>
        <dbReference type="ARBA" id="ARBA00023163"/>
    </source>
</evidence>
<reference evidence="7" key="2">
    <citation type="submission" date="2025-08" db="UniProtKB">
        <authorList>
            <consortium name="RefSeq"/>
        </authorList>
    </citation>
    <scope>IDENTIFICATION</scope>
    <source>
        <tissue evidence="7">Leaves</tissue>
    </source>
</reference>
<accession>A0A6P6XIK7</accession>
<dbReference type="InterPro" id="IPR052483">
    <property type="entry name" value="bZIP_transcription_regulators"/>
</dbReference>
<keyword evidence="3" id="KW-0539">Nucleus</keyword>
<dbReference type="GO" id="GO:0005634">
    <property type="term" value="C:nucleus"/>
    <property type="evidence" value="ECO:0007669"/>
    <property type="project" value="TreeGrafter"/>
</dbReference>
<name>A0A6P6XIK7_COFAR</name>
<protein>
    <recommendedName>
        <fullName evidence="5">BZIP domain-containing protein</fullName>
    </recommendedName>
</protein>
<dbReference type="GO" id="GO:0045893">
    <property type="term" value="P:positive regulation of DNA-templated transcription"/>
    <property type="evidence" value="ECO:0007669"/>
    <property type="project" value="TreeGrafter"/>
</dbReference>
<dbReference type="PANTHER" id="PTHR46391">
    <property type="entry name" value="BASIC LEUCINE ZIPPER 34"/>
    <property type="match status" value="1"/>
</dbReference>
<dbReference type="Proteomes" id="UP001652660">
    <property type="component" value="Chromosome 1c"/>
</dbReference>
<dbReference type="AlphaFoldDB" id="A0A6P6XIK7"/>
<keyword evidence="2" id="KW-0804">Transcription</keyword>
<evidence type="ECO:0000256" key="4">
    <source>
        <dbReference type="SAM" id="MobiDB-lite"/>
    </source>
</evidence>
<dbReference type="InterPro" id="IPR046347">
    <property type="entry name" value="bZIP_sf"/>
</dbReference>
<feature type="compositionally biased region" description="Polar residues" evidence="4">
    <location>
        <begin position="89"/>
        <end position="103"/>
    </location>
</feature>
<organism evidence="6 7">
    <name type="scientific">Coffea arabica</name>
    <name type="common">Arabian coffee</name>
    <dbReference type="NCBI Taxonomy" id="13443"/>
    <lineage>
        <taxon>Eukaryota</taxon>
        <taxon>Viridiplantae</taxon>
        <taxon>Streptophyta</taxon>
        <taxon>Embryophyta</taxon>
        <taxon>Tracheophyta</taxon>
        <taxon>Spermatophyta</taxon>
        <taxon>Magnoliopsida</taxon>
        <taxon>eudicotyledons</taxon>
        <taxon>Gunneridae</taxon>
        <taxon>Pentapetalae</taxon>
        <taxon>asterids</taxon>
        <taxon>lamiids</taxon>
        <taxon>Gentianales</taxon>
        <taxon>Rubiaceae</taxon>
        <taxon>Ixoroideae</taxon>
        <taxon>Gardenieae complex</taxon>
        <taxon>Bertiereae - Coffeeae clade</taxon>
        <taxon>Coffeeae</taxon>
        <taxon>Coffea</taxon>
    </lineage>
</organism>
<dbReference type="PROSITE" id="PS50217">
    <property type="entry name" value="BZIP"/>
    <property type="match status" value="1"/>
</dbReference>
<dbReference type="PROSITE" id="PS00036">
    <property type="entry name" value="BZIP_BASIC"/>
    <property type="match status" value="1"/>
</dbReference>
<dbReference type="PANTHER" id="PTHR46391:SF17">
    <property type="entry name" value="BASIC LEUCINE ZIPPER 19-LIKE"/>
    <property type="match status" value="1"/>
</dbReference>
<evidence type="ECO:0000256" key="3">
    <source>
        <dbReference type="ARBA" id="ARBA00023242"/>
    </source>
</evidence>
<dbReference type="GeneID" id="113742932"/>
<dbReference type="InterPro" id="IPR004827">
    <property type="entry name" value="bZIP"/>
</dbReference>
<proteinExistence type="predicted"/>
<sequence>MEDKVSRSASRPPIYPKFNSSTPLPTFTMMFPSTLAEAFENSSHGAGAGAGQNGKSVAISPEHRVDLNAPPSPHVTLDAEEEETDKNQIENTPPSTSKKCQINQDDEEEEFSHKAKRIMTLDEAIQFEKNDRDLSLEDERKLRRTVSNRLSAQRSRLKRAQYIDELLKKIKDLQDYVESLTSQLESCIEGQKMLKMQKAILEQRLKNCIDKSALCDREIEEKQAEIRRLKYLYEALQKEGMMLSSAAPSAASSTSSLPIYPPESESNYQRVLSFNSASFFQIEQRAAVVEVVSSDQGGIEQYLNLDAMNVSSFNATDAM</sequence>
<reference evidence="6" key="1">
    <citation type="journal article" date="2025" name="Foods">
        <title>Unveiling the Microbial Signatures of Arabica Coffee Cherries: Insights into Ripeness Specific Diversity, Functional Traits, and Implications for Quality and Safety.</title>
        <authorList>
            <consortium name="RefSeq"/>
            <person name="Tenea G.N."/>
            <person name="Cifuentes V."/>
            <person name="Reyes P."/>
            <person name="Cevallos-Vallejos M."/>
        </authorList>
    </citation>
    <scope>NUCLEOTIDE SEQUENCE [LARGE SCALE GENOMIC DNA]</scope>
</reference>
<dbReference type="OrthoDB" id="552661at2759"/>
<dbReference type="Pfam" id="PF00170">
    <property type="entry name" value="bZIP_1"/>
    <property type="match status" value="1"/>
</dbReference>
<gene>
    <name evidence="7" type="primary">LOC113742932</name>
</gene>
<evidence type="ECO:0000313" key="7">
    <source>
        <dbReference type="RefSeq" id="XP_027126766.2"/>
    </source>
</evidence>
<dbReference type="InterPro" id="IPR044759">
    <property type="entry name" value="bZIP_RF2"/>
</dbReference>
<feature type="domain" description="BZIP" evidence="5">
    <location>
        <begin position="138"/>
        <end position="185"/>
    </location>
</feature>
<evidence type="ECO:0000256" key="1">
    <source>
        <dbReference type="ARBA" id="ARBA00023015"/>
    </source>
</evidence>
<dbReference type="Gene3D" id="1.20.5.170">
    <property type="match status" value="1"/>
</dbReference>
<dbReference type="CDD" id="cd14703">
    <property type="entry name" value="bZIP_plant_RF2"/>
    <property type="match status" value="1"/>
</dbReference>
<dbReference type="SMART" id="SM00338">
    <property type="entry name" value="BRLZ"/>
    <property type="match status" value="1"/>
</dbReference>
<evidence type="ECO:0000259" key="5">
    <source>
        <dbReference type="PROSITE" id="PS50217"/>
    </source>
</evidence>
<feature type="region of interest" description="Disordered" evidence="4">
    <location>
        <begin position="1"/>
        <end position="28"/>
    </location>
</feature>
<keyword evidence="6" id="KW-1185">Reference proteome</keyword>
<dbReference type="GO" id="GO:0003700">
    <property type="term" value="F:DNA-binding transcription factor activity"/>
    <property type="evidence" value="ECO:0007669"/>
    <property type="project" value="InterPro"/>
</dbReference>